<evidence type="ECO:0000256" key="8">
    <source>
        <dbReference type="ARBA" id="ARBA00022729"/>
    </source>
</evidence>
<dbReference type="EMBL" id="CAWUPB010000950">
    <property type="protein sequence ID" value="CAK7334067.1"/>
    <property type="molecule type" value="Genomic_DNA"/>
</dbReference>
<dbReference type="GO" id="GO:0008270">
    <property type="term" value="F:zinc ion binding"/>
    <property type="evidence" value="ECO:0007669"/>
    <property type="project" value="UniProtKB-KW"/>
</dbReference>
<organism evidence="18 19">
    <name type="scientific">Dovyalis caffra</name>
    <dbReference type="NCBI Taxonomy" id="77055"/>
    <lineage>
        <taxon>Eukaryota</taxon>
        <taxon>Viridiplantae</taxon>
        <taxon>Streptophyta</taxon>
        <taxon>Embryophyta</taxon>
        <taxon>Tracheophyta</taxon>
        <taxon>Spermatophyta</taxon>
        <taxon>Magnoliopsida</taxon>
        <taxon>eudicotyledons</taxon>
        <taxon>Gunneridae</taxon>
        <taxon>Pentapetalae</taxon>
        <taxon>rosids</taxon>
        <taxon>fabids</taxon>
        <taxon>Malpighiales</taxon>
        <taxon>Salicaceae</taxon>
        <taxon>Flacourtieae</taxon>
        <taxon>Dovyalis</taxon>
    </lineage>
</organism>
<accession>A0AAV1RD93</accession>
<evidence type="ECO:0000256" key="6">
    <source>
        <dbReference type="ARBA" id="ARBA00022692"/>
    </source>
</evidence>
<keyword evidence="10" id="KW-0833">Ubl conjugation pathway</keyword>
<gene>
    <name evidence="17" type="ORF">DCAF_LOCUS9730</name>
    <name evidence="18" type="ORF">DCAF_LOCUS9734</name>
</gene>
<evidence type="ECO:0000256" key="11">
    <source>
        <dbReference type="ARBA" id="ARBA00022833"/>
    </source>
</evidence>
<feature type="signal peptide" evidence="15">
    <location>
        <begin position="1"/>
        <end position="27"/>
    </location>
</feature>
<dbReference type="PANTHER" id="PTHR46279:SF9">
    <property type="entry name" value="OS01G0116300 PROTEIN"/>
    <property type="match status" value="1"/>
</dbReference>
<evidence type="ECO:0000256" key="12">
    <source>
        <dbReference type="ARBA" id="ARBA00022989"/>
    </source>
</evidence>
<evidence type="ECO:0000256" key="13">
    <source>
        <dbReference type="ARBA" id="ARBA00023136"/>
    </source>
</evidence>
<evidence type="ECO:0000256" key="14">
    <source>
        <dbReference type="ARBA" id="ARBA00024209"/>
    </source>
</evidence>
<dbReference type="GO" id="GO:0016020">
    <property type="term" value="C:membrane"/>
    <property type="evidence" value="ECO:0007669"/>
    <property type="project" value="UniProtKB-SubCell"/>
</dbReference>
<evidence type="ECO:0000313" key="19">
    <source>
        <dbReference type="Proteomes" id="UP001314170"/>
    </source>
</evidence>
<evidence type="ECO:0000256" key="4">
    <source>
        <dbReference type="ARBA" id="ARBA00012483"/>
    </source>
</evidence>
<dbReference type="GO" id="GO:0061630">
    <property type="term" value="F:ubiquitin protein ligase activity"/>
    <property type="evidence" value="ECO:0007669"/>
    <property type="project" value="UniProtKB-EC"/>
</dbReference>
<reference evidence="18 19" key="1">
    <citation type="submission" date="2024-01" db="EMBL/GenBank/DDBJ databases">
        <authorList>
            <person name="Waweru B."/>
        </authorList>
    </citation>
    <scope>NUCLEOTIDE SEQUENCE [LARGE SCALE GENOMIC DNA]</scope>
</reference>
<evidence type="ECO:0000256" key="15">
    <source>
        <dbReference type="SAM" id="SignalP"/>
    </source>
</evidence>
<dbReference type="EC" id="2.3.2.27" evidence="4"/>
<comment type="caution">
    <text evidence="18">The sequence shown here is derived from an EMBL/GenBank/DDBJ whole genome shotgun (WGS) entry which is preliminary data.</text>
</comment>
<comment type="similarity">
    <text evidence="14">Belongs to the RING-type zinc finger family. ATL subfamily.</text>
</comment>
<dbReference type="AlphaFoldDB" id="A0AAV1RD93"/>
<evidence type="ECO:0000256" key="9">
    <source>
        <dbReference type="ARBA" id="ARBA00022771"/>
    </source>
</evidence>
<feature type="domain" description="Wall-associated receptor kinase galacturonan-binding" evidence="16">
    <location>
        <begin position="30"/>
        <end position="94"/>
    </location>
</feature>
<evidence type="ECO:0000313" key="18">
    <source>
        <dbReference type="EMBL" id="CAK7334075.1"/>
    </source>
</evidence>
<comment type="catalytic activity">
    <reaction evidence="1">
        <text>S-ubiquitinyl-[E2 ubiquitin-conjugating enzyme]-L-cysteine + [acceptor protein]-L-lysine = [E2 ubiquitin-conjugating enzyme]-L-cysteine + N(6)-ubiquitinyl-[acceptor protein]-L-lysine.</text>
        <dbReference type="EC" id="2.3.2.27"/>
    </reaction>
</comment>
<dbReference type="GO" id="GO:0030247">
    <property type="term" value="F:polysaccharide binding"/>
    <property type="evidence" value="ECO:0007669"/>
    <property type="project" value="InterPro"/>
</dbReference>
<keyword evidence="6" id="KW-0812">Transmembrane</keyword>
<keyword evidence="8 15" id="KW-0732">Signal</keyword>
<dbReference type="Proteomes" id="UP001314170">
    <property type="component" value="Unassembled WGS sequence"/>
</dbReference>
<keyword evidence="19" id="KW-1185">Reference proteome</keyword>
<sequence length="190" mass="21804">MMNYSSEMVTCLFYFLFILFLAGHGASLDCIRSCGKHGPKIRFPFRIKDKQADHCGYPGFDLSCSEGKDTMLELPTGVKLRIERIDYRHQVIHARDSQCFFLRRLNFSLSASHFQIKDDWMCNQTLFNCSSNGERSPNIVKIPCLSTFHHEVYAAESSHSKTIYYLCLGPIQVVDLRKLNATTFTSKLKV</sequence>
<keyword evidence="7" id="KW-0479">Metal-binding</keyword>
<comment type="pathway">
    <text evidence="3">Protein modification; protein ubiquitination.</text>
</comment>
<evidence type="ECO:0000259" key="16">
    <source>
        <dbReference type="Pfam" id="PF13947"/>
    </source>
</evidence>
<evidence type="ECO:0000256" key="7">
    <source>
        <dbReference type="ARBA" id="ARBA00022723"/>
    </source>
</evidence>
<dbReference type="PANTHER" id="PTHR46279">
    <property type="entry name" value="RING/U-BOX SUPERFAMILY PROTEIN"/>
    <property type="match status" value="1"/>
</dbReference>
<evidence type="ECO:0000256" key="10">
    <source>
        <dbReference type="ARBA" id="ARBA00022786"/>
    </source>
</evidence>
<evidence type="ECO:0000256" key="1">
    <source>
        <dbReference type="ARBA" id="ARBA00000900"/>
    </source>
</evidence>
<keyword evidence="12" id="KW-1133">Transmembrane helix</keyword>
<dbReference type="Pfam" id="PF13947">
    <property type="entry name" value="GUB_WAK_bind"/>
    <property type="match status" value="1"/>
</dbReference>
<dbReference type="InterPro" id="IPR025287">
    <property type="entry name" value="WAK_GUB"/>
</dbReference>
<name>A0AAV1RD93_9ROSI</name>
<dbReference type="EMBL" id="CAWUPB010000950">
    <property type="protein sequence ID" value="CAK7334075.1"/>
    <property type="molecule type" value="Genomic_DNA"/>
</dbReference>
<evidence type="ECO:0000256" key="2">
    <source>
        <dbReference type="ARBA" id="ARBA00004167"/>
    </source>
</evidence>
<keyword evidence="9" id="KW-0863">Zinc-finger</keyword>
<comment type="subcellular location">
    <subcellularLocation>
        <location evidence="2">Membrane</location>
        <topology evidence="2">Single-pass membrane protein</topology>
    </subcellularLocation>
</comment>
<protein>
    <recommendedName>
        <fullName evidence="4">RING-type E3 ubiquitin transferase</fullName>
        <ecNumber evidence="4">2.3.2.27</ecNumber>
    </recommendedName>
</protein>
<feature type="chain" id="PRO_5044714074" description="RING-type E3 ubiquitin transferase" evidence="15">
    <location>
        <begin position="28"/>
        <end position="190"/>
    </location>
</feature>
<evidence type="ECO:0000313" key="17">
    <source>
        <dbReference type="EMBL" id="CAK7334067.1"/>
    </source>
</evidence>
<keyword evidence="13" id="KW-0472">Membrane</keyword>
<evidence type="ECO:0000256" key="3">
    <source>
        <dbReference type="ARBA" id="ARBA00004906"/>
    </source>
</evidence>
<evidence type="ECO:0000256" key="5">
    <source>
        <dbReference type="ARBA" id="ARBA00022679"/>
    </source>
</evidence>
<keyword evidence="11" id="KW-0862">Zinc</keyword>
<dbReference type="InterPro" id="IPR046948">
    <property type="entry name" value="ATL20-22-like"/>
</dbReference>
<keyword evidence="5" id="KW-0808">Transferase</keyword>
<proteinExistence type="inferred from homology"/>